<feature type="transmembrane region" description="Helical" evidence="1">
    <location>
        <begin position="97"/>
        <end position="120"/>
    </location>
</feature>
<feature type="transmembrane region" description="Helical" evidence="1">
    <location>
        <begin position="61"/>
        <end position="85"/>
    </location>
</feature>
<feature type="transmembrane region" description="Helical" evidence="1">
    <location>
        <begin position="9"/>
        <end position="27"/>
    </location>
</feature>
<feature type="transmembrane region" description="Helical" evidence="1">
    <location>
        <begin position="33"/>
        <end position="54"/>
    </location>
</feature>
<organism evidence="2 3">
    <name type="scientific">Fulvivirga kasyanovii</name>
    <dbReference type="NCBI Taxonomy" id="396812"/>
    <lineage>
        <taxon>Bacteria</taxon>
        <taxon>Pseudomonadati</taxon>
        <taxon>Bacteroidota</taxon>
        <taxon>Cytophagia</taxon>
        <taxon>Cytophagales</taxon>
        <taxon>Fulvivirgaceae</taxon>
        <taxon>Fulvivirga</taxon>
    </lineage>
</organism>
<keyword evidence="1" id="KW-1133">Transmembrane helix</keyword>
<dbReference type="RefSeq" id="WP_155174371.1">
    <property type="nucleotide sequence ID" value="NZ_BAAAFL010000017.1"/>
</dbReference>
<keyword evidence="1" id="KW-0812">Transmembrane</keyword>
<accession>A0ABW9RUI2</accession>
<evidence type="ECO:0000256" key="1">
    <source>
        <dbReference type="SAM" id="Phobius"/>
    </source>
</evidence>
<sequence>MLSLLQKPVYQLLITQMLSILAMVIYRPNDVNATWTVAGLFYFLFIIINSILVWPATSPWLYFFISIGLSIVYLLISWLVCAGTIRLFNLKGSGESSMVFLVIIYHPASIMFVMLIKWIYYKLF</sequence>
<comment type="caution">
    <text evidence="2">The sequence shown here is derived from an EMBL/GenBank/DDBJ whole genome shotgun (WGS) entry which is preliminary data.</text>
</comment>
<dbReference type="Proteomes" id="UP000798808">
    <property type="component" value="Unassembled WGS sequence"/>
</dbReference>
<name>A0ABW9RUI2_9BACT</name>
<proteinExistence type="predicted"/>
<reference evidence="2 3" key="1">
    <citation type="submission" date="2019-02" db="EMBL/GenBank/DDBJ databases">
        <authorList>
            <person name="Goldberg S.R."/>
            <person name="Haltli B.A."/>
            <person name="Correa H."/>
            <person name="Russell K.G."/>
        </authorList>
    </citation>
    <scope>NUCLEOTIDE SEQUENCE [LARGE SCALE GENOMIC DNA]</scope>
    <source>
        <strain evidence="2 3">JCM 16186</strain>
    </source>
</reference>
<evidence type="ECO:0000313" key="3">
    <source>
        <dbReference type="Proteomes" id="UP000798808"/>
    </source>
</evidence>
<protein>
    <submittedName>
        <fullName evidence="2">Uncharacterized protein</fullName>
    </submittedName>
</protein>
<keyword evidence="3" id="KW-1185">Reference proteome</keyword>
<keyword evidence="1" id="KW-0472">Membrane</keyword>
<dbReference type="EMBL" id="SMLW01000624">
    <property type="protein sequence ID" value="MTI27371.1"/>
    <property type="molecule type" value="Genomic_DNA"/>
</dbReference>
<evidence type="ECO:0000313" key="2">
    <source>
        <dbReference type="EMBL" id="MTI27371.1"/>
    </source>
</evidence>
<gene>
    <name evidence="2" type="ORF">E1163_20615</name>
</gene>